<keyword evidence="3" id="KW-1185">Reference proteome</keyword>
<evidence type="ECO:0000313" key="1">
    <source>
        <dbReference type="EMBL" id="MCW7514364.1"/>
    </source>
</evidence>
<reference evidence="2" key="2">
    <citation type="journal article" date="2019" name="PLoS Negl. Trop. Dis.">
        <title>Revisiting the worldwide diversity of Leptospira species in the environment.</title>
        <authorList>
            <person name="Vincent A.T."/>
            <person name="Schiettekatte O."/>
            <person name="Bourhy P."/>
            <person name="Veyrier F.J."/>
            <person name="Picardeau M."/>
        </authorList>
    </citation>
    <scope>NUCLEOTIDE SEQUENCE</scope>
    <source>
        <strain evidence="2">201702449</strain>
    </source>
</reference>
<reference evidence="1" key="3">
    <citation type="submission" date="2022-06" db="EMBL/GenBank/DDBJ databases">
        <title>Leptospira isolates from biofilms formed at urban environments.</title>
        <authorList>
            <person name="Ribeiro P.S."/>
            <person name="Sousa T."/>
            <person name="Carvalho N."/>
            <person name="Aburjaile F."/>
            <person name="Neves F."/>
            <person name="Oliveira D."/>
            <person name="Blanco L."/>
            <person name="Lima J."/>
            <person name="Costa F."/>
            <person name="Brenig B."/>
            <person name="Soares S."/>
            <person name="Ramos R."/>
            <person name="Goes-Neto A."/>
            <person name="Matiuzzi M."/>
            <person name="Azevedo V."/>
            <person name="Ristow P."/>
        </authorList>
    </citation>
    <scope>NUCLEOTIDE SEQUENCE</scope>
    <source>
        <strain evidence="1">VSF7</strain>
    </source>
</reference>
<accession>A0A2N0B2C9</accession>
<dbReference type="AlphaFoldDB" id="A0A2N0B2C9"/>
<dbReference type="Proteomes" id="UP001209694">
    <property type="component" value="Unassembled WGS sequence"/>
</dbReference>
<dbReference type="RefSeq" id="WP_100728044.1">
    <property type="nucleotide sequence ID" value="NZ_JAIZBN010000001.1"/>
</dbReference>
<evidence type="ECO:0000313" key="4">
    <source>
        <dbReference type="Proteomes" id="UP001209694"/>
    </source>
</evidence>
<dbReference type="EMBL" id="JAMQQD010000001">
    <property type="protein sequence ID" value="MCW7514364.1"/>
    <property type="molecule type" value="Genomic_DNA"/>
</dbReference>
<proteinExistence type="predicted"/>
<comment type="caution">
    <text evidence="1">The sequence shown here is derived from an EMBL/GenBank/DDBJ whole genome shotgun (WGS) entry which is preliminary data.</text>
</comment>
<sequence length="167" mass="18282">MKGLSILVAIFIFINCAEDKKFEDSYKETVLLQYLTTPNAPQETCESMITNKDLCFQAYYTSIGGSFTATSATVKTQTCQGLITSPLYKNLSSIAQTCSFNCQSTDWKTKTDAGTCGQLSFTALIEASITSPTATACLRSCFATTNNQISNDQIPLYFLFNNIQDGD</sequence>
<protein>
    <submittedName>
        <fullName evidence="1">Uncharacterized protein</fullName>
    </submittedName>
</protein>
<dbReference type="GeneID" id="93341044"/>
<reference evidence="2" key="1">
    <citation type="submission" date="2018-10" db="EMBL/GenBank/DDBJ databases">
        <authorList>
            <person name="Vincent A.T."/>
            <person name="Schiettekatte O."/>
            <person name="Bourhy P."/>
            <person name="Veyrier F.J."/>
            <person name="Picardeau M."/>
        </authorList>
    </citation>
    <scope>NUCLEOTIDE SEQUENCE</scope>
    <source>
        <strain evidence="2">201702449</strain>
    </source>
</reference>
<gene>
    <name evidence="2" type="ORF">EHQ60_08410</name>
    <name evidence="1" type="ORF">ND810_04285</name>
</gene>
<dbReference type="EMBL" id="RQGI01000027">
    <property type="protein sequence ID" value="TGL71614.1"/>
    <property type="molecule type" value="Genomic_DNA"/>
</dbReference>
<evidence type="ECO:0000313" key="2">
    <source>
        <dbReference type="EMBL" id="TGL71614.1"/>
    </source>
</evidence>
<organism evidence="1 4">
    <name type="scientific">Leptospira levettii</name>
    <dbReference type="NCBI Taxonomy" id="2023178"/>
    <lineage>
        <taxon>Bacteria</taxon>
        <taxon>Pseudomonadati</taxon>
        <taxon>Spirochaetota</taxon>
        <taxon>Spirochaetia</taxon>
        <taxon>Leptospirales</taxon>
        <taxon>Leptospiraceae</taxon>
        <taxon>Leptospira</taxon>
    </lineage>
</organism>
<dbReference type="Proteomes" id="UP000297352">
    <property type="component" value="Unassembled WGS sequence"/>
</dbReference>
<name>A0A2N0B2C9_9LEPT</name>
<evidence type="ECO:0000313" key="3">
    <source>
        <dbReference type="Proteomes" id="UP000297352"/>
    </source>
</evidence>